<dbReference type="PANTHER" id="PTHR35394:SF5">
    <property type="entry name" value="DUF3176 DOMAIN-CONTAINING PROTEIN"/>
    <property type="match status" value="1"/>
</dbReference>
<dbReference type="PANTHER" id="PTHR35394">
    <property type="entry name" value="DUF3176 DOMAIN-CONTAINING PROTEIN"/>
    <property type="match status" value="1"/>
</dbReference>
<comment type="caution">
    <text evidence="2">The sequence shown here is derived from an EMBL/GenBank/DDBJ whole genome shotgun (WGS) entry which is preliminary data.</text>
</comment>
<dbReference type="EMBL" id="WIGO01000094">
    <property type="protein sequence ID" value="KAF6830452.1"/>
    <property type="molecule type" value="Genomic_DNA"/>
</dbReference>
<reference evidence="2" key="1">
    <citation type="journal article" date="2020" name="Phytopathology">
        <title>Genome Sequence Resources of Colletotrichum truncatum, C. plurivorum, C. musicola, and C. sojae: Four Species Pathogenic to Soybean (Glycine max).</title>
        <authorList>
            <person name="Rogerio F."/>
            <person name="Boufleur T.R."/>
            <person name="Ciampi-Guillardi M."/>
            <person name="Sukno S.A."/>
            <person name="Thon M.R."/>
            <person name="Massola Junior N.S."/>
            <person name="Baroncelli R."/>
        </authorList>
    </citation>
    <scope>NUCLEOTIDE SEQUENCE</scope>
    <source>
        <strain evidence="2">LFN00145</strain>
    </source>
</reference>
<keyword evidence="3" id="KW-1185">Reference proteome</keyword>
<dbReference type="AlphaFoldDB" id="A0A8H6KFD4"/>
<protein>
    <submittedName>
        <fullName evidence="2">Uncharacterized protein</fullName>
    </submittedName>
</protein>
<evidence type="ECO:0000313" key="3">
    <source>
        <dbReference type="Proteomes" id="UP000654918"/>
    </source>
</evidence>
<feature type="transmembrane region" description="Helical" evidence="1">
    <location>
        <begin position="202"/>
        <end position="221"/>
    </location>
</feature>
<dbReference type="Proteomes" id="UP000654918">
    <property type="component" value="Unassembled WGS sequence"/>
</dbReference>
<gene>
    <name evidence="2" type="ORF">CPLU01_07378</name>
</gene>
<feature type="transmembrane region" description="Helical" evidence="1">
    <location>
        <begin position="94"/>
        <end position="115"/>
    </location>
</feature>
<dbReference type="InterPro" id="IPR021514">
    <property type="entry name" value="DUF3176"/>
</dbReference>
<name>A0A8H6KFD4_9PEZI</name>
<sequence length="724" mass="80677">MIIHDGGRSSARSSSDEPLIAKSMLSSQNERTIPSKIAAQEFSARHVDLPKCRLSCSTPALPKQTSINAGVTDRVEAHQHMTKKTSRTPSIMRLWFWELVTLVFAAVLLGVILSILFHADNRPQDDWSLPFNINFFLATLSTIYRALLISISAAALAQFKWIWFWSKRSPARPLGHISAFDDACRGILGAVKLIPIVIIRDFACIPPLLIIIFSFAVGPLVQQAVDLRIRTVVLSREIPSSIPVSQTVEGLGADEVEDDGSGNLRFRARTRGFIYSVLGNPQSNHRGVQATCDTRYCSFTTRYQRLNGQPTHASVGFCAHCTDLTPLVTVVDKTHGELPNGMAVGGNNVMMIKTDNDLSWIRENRDPTSEMRRRFAFANVTYLIRAGTLAPNDTSFDPTNSPSFAAGSCSLWPCLQYFGADVINGTLFEDKVRAEPMFPDAIEYSGDDLSFLEAPANRLPAEWDLTAVQSLCRVNNSVYDWGQLDTPFGRLNRLVNDTKVRLLGNPEGFFNGSDVPVKISTIPGPCVFRMARSFHSTMASFLSEDIFNGTCSHKTTAAGSAVVDCGMKWWPELFWANSTSSGKDFETHMMDFADWMTTELRAGRLGLKTEGVQNFHGWALANINYTVIRWRWLLFPLAMLIAEDHFVTSDGQFLKKEKVQEISRADDSRLMTNDEMEQAAQDTRVKLLRGGPISASLIEMAPWIPSIRRRGLIDETENSKFVIR</sequence>
<keyword evidence="1" id="KW-0472">Membrane</keyword>
<evidence type="ECO:0000256" key="1">
    <source>
        <dbReference type="SAM" id="Phobius"/>
    </source>
</evidence>
<organism evidence="2 3">
    <name type="scientific">Colletotrichum plurivorum</name>
    <dbReference type="NCBI Taxonomy" id="2175906"/>
    <lineage>
        <taxon>Eukaryota</taxon>
        <taxon>Fungi</taxon>
        <taxon>Dikarya</taxon>
        <taxon>Ascomycota</taxon>
        <taxon>Pezizomycotina</taxon>
        <taxon>Sordariomycetes</taxon>
        <taxon>Hypocreomycetidae</taxon>
        <taxon>Glomerellales</taxon>
        <taxon>Glomerellaceae</taxon>
        <taxon>Colletotrichum</taxon>
        <taxon>Colletotrichum orchidearum species complex</taxon>
    </lineage>
</organism>
<keyword evidence="1" id="KW-0812">Transmembrane</keyword>
<dbReference type="Pfam" id="PF11374">
    <property type="entry name" value="DUF3176"/>
    <property type="match status" value="1"/>
</dbReference>
<feature type="transmembrane region" description="Helical" evidence="1">
    <location>
        <begin position="135"/>
        <end position="159"/>
    </location>
</feature>
<proteinExistence type="predicted"/>
<evidence type="ECO:0000313" key="2">
    <source>
        <dbReference type="EMBL" id="KAF6830452.1"/>
    </source>
</evidence>
<accession>A0A8H6KFD4</accession>
<keyword evidence="1" id="KW-1133">Transmembrane helix</keyword>